<proteinExistence type="predicted"/>
<dbReference type="PANTHER" id="PTHR43711">
    <property type="entry name" value="TWO-COMPONENT HISTIDINE KINASE"/>
    <property type="match status" value="1"/>
</dbReference>
<accession>A0A173MJ20</accession>
<gene>
    <name evidence="7" type="ORF">SAMN05421788_109258</name>
</gene>
<protein>
    <recommendedName>
        <fullName evidence="2">histidine kinase</fullName>
        <ecNumber evidence="2">2.7.13.3</ecNumber>
    </recommendedName>
</protein>
<dbReference type="InterPro" id="IPR004358">
    <property type="entry name" value="Sig_transdc_His_kin-like_C"/>
</dbReference>
<dbReference type="RefSeq" id="WP_076381566.1">
    <property type="nucleotide sequence ID" value="NZ_AP017422.1"/>
</dbReference>
<evidence type="ECO:0000313" key="7">
    <source>
        <dbReference type="EMBL" id="SIT30561.1"/>
    </source>
</evidence>
<dbReference type="PANTHER" id="PTHR43711:SF1">
    <property type="entry name" value="HISTIDINE KINASE 1"/>
    <property type="match status" value="1"/>
</dbReference>
<evidence type="ECO:0000256" key="5">
    <source>
        <dbReference type="ARBA" id="ARBA00023012"/>
    </source>
</evidence>
<dbReference type="PROSITE" id="PS50109">
    <property type="entry name" value="HIS_KIN"/>
    <property type="match status" value="1"/>
</dbReference>
<dbReference type="KEGG" id="fln:FLA_3411"/>
<dbReference type="InterPro" id="IPR036890">
    <property type="entry name" value="HATPase_C_sf"/>
</dbReference>
<dbReference type="STRING" id="477680.SAMN05421788_109258"/>
<dbReference type="InterPro" id="IPR003594">
    <property type="entry name" value="HATPase_dom"/>
</dbReference>
<comment type="catalytic activity">
    <reaction evidence="1">
        <text>ATP + protein L-histidine = ADP + protein N-phospho-L-histidine.</text>
        <dbReference type="EC" id="2.7.13.3"/>
    </reaction>
</comment>
<sequence>MPISFENNTIATFSTAAPAPKSAPQTIELFLGIFAHELRTQVAGTVQVCRYIREGSKSEAFFQALETTTLDTLHILDNMLATVKFHNGKLDITPAYCQIDFRSWITPVIRQQERTAALQQKDVCLILNPSLENIQVTTDPVKLGQILQNLLSNALKYSHPGTVITVKCSLESNIITLQVINQGMEIPPDKASRLFMPYERLDNGLAGTGLGLFLSAQYAQALGGVLAVQSERGNTVFTLTLPVYR</sequence>
<dbReference type="EMBL" id="FTOR01000009">
    <property type="protein sequence ID" value="SIT30561.1"/>
    <property type="molecule type" value="Genomic_DNA"/>
</dbReference>
<evidence type="ECO:0000259" key="6">
    <source>
        <dbReference type="PROSITE" id="PS50109"/>
    </source>
</evidence>
<keyword evidence="5" id="KW-0902">Two-component regulatory system</keyword>
<dbReference type="GO" id="GO:0004673">
    <property type="term" value="F:protein histidine kinase activity"/>
    <property type="evidence" value="ECO:0007669"/>
    <property type="project" value="UniProtKB-EC"/>
</dbReference>
<dbReference type="Proteomes" id="UP000186917">
    <property type="component" value="Unassembled WGS sequence"/>
</dbReference>
<dbReference type="AlphaFoldDB" id="A0A173MJ20"/>
<evidence type="ECO:0000256" key="2">
    <source>
        <dbReference type="ARBA" id="ARBA00012438"/>
    </source>
</evidence>
<dbReference type="GO" id="GO:0000160">
    <property type="term" value="P:phosphorelay signal transduction system"/>
    <property type="evidence" value="ECO:0007669"/>
    <property type="project" value="UniProtKB-KW"/>
</dbReference>
<evidence type="ECO:0000256" key="3">
    <source>
        <dbReference type="ARBA" id="ARBA00022679"/>
    </source>
</evidence>
<reference evidence="8" key="1">
    <citation type="submission" date="2017-01" db="EMBL/GenBank/DDBJ databases">
        <authorList>
            <person name="Varghese N."/>
            <person name="Submissions S."/>
        </authorList>
    </citation>
    <scope>NUCLEOTIDE SEQUENCE [LARGE SCALE GENOMIC DNA]</scope>
    <source>
        <strain evidence="8">DSM 21054</strain>
    </source>
</reference>
<dbReference type="Gene3D" id="3.30.565.10">
    <property type="entry name" value="Histidine kinase-like ATPase, C-terminal domain"/>
    <property type="match status" value="1"/>
</dbReference>
<dbReference type="EC" id="2.7.13.3" evidence="2"/>
<name>A0A173MJ20_9BACT</name>
<dbReference type="SMART" id="SM00387">
    <property type="entry name" value="HATPase_c"/>
    <property type="match status" value="1"/>
</dbReference>
<organism evidence="7 8">
    <name type="scientific">Filimonas lacunae</name>
    <dbReference type="NCBI Taxonomy" id="477680"/>
    <lineage>
        <taxon>Bacteria</taxon>
        <taxon>Pseudomonadati</taxon>
        <taxon>Bacteroidota</taxon>
        <taxon>Chitinophagia</taxon>
        <taxon>Chitinophagales</taxon>
        <taxon>Chitinophagaceae</taxon>
        <taxon>Filimonas</taxon>
    </lineage>
</organism>
<dbReference type="OrthoDB" id="641493at2"/>
<dbReference type="SUPFAM" id="SSF55874">
    <property type="entry name" value="ATPase domain of HSP90 chaperone/DNA topoisomerase II/histidine kinase"/>
    <property type="match status" value="1"/>
</dbReference>
<feature type="domain" description="Histidine kinase" evidence="6">
    <location>
        <begin position="33"/>
        <end position="245"/>
    </location>
</feature>
<dbReference type="InterPro" id="IPR005467">
    <property type="entry name" value="His_kinase_dom"/>
</dbReference>
<dbReference type="InterPro" id="IPR050736">
    <property type="entry name" value="Sensor_HK_Regulatory"/>
</dbReference>
<keyword evidence="3" id="KW-0808">Transferase</keyword>
<evidence type="ECO:0000256" key="4">
    <source>
        <dbReference type="ARBA" id="ARBA00022777"/>
    </source>
</evidence>
<dbReference type="Pfam" id="PF02518">
    <property type="entry name" value="HATPase_c"/>
    <property type="match status" value="1"/>
</dbReference>
<keyword evidence="4 7" id="KW-0418">Kinase</keyword>
<keyword evidence="8" id="KW-1185">Reference proteome</keyword>
<evidence type="ECO:0000313" key="8">
    <source>
        <dbReference type="Proteomes" id="UP000186917"/>
    </source>
</evidence>
<dbReference type="PRINTS" id="PR00344">
    <property type="entry name" value="BCTRLSENSOR"/>
</dbReference>
<evidence type="ECO:0000256" key="1">
    <source>
        <dbReference type="ARBA" id="ARBA00000085"/>
    </source>
</evidence>